<dbReference type="OMA" id="RISIEHW"/>
<dbReference type="OrthoDB" id="76567at2759"/>
<dbReference type="STRING" id="5078.A0A135LSR7"/>
<dbReference type="AlphaFoldDB" id="A0A135LSR7"/>
<dbReference type="EMBL" id="LHQR01000027">
    <property type="protein sequence ID" value="KXG52013.1"/>
    <property type="molecule type" value="Genomic_DNA"/>
</dbReference>
<protein>
    <submittedName>
        <fullName evidence="1">Uncharacterized protein</fullName>
    </submittedName>
</protein>
<gene>
    <name evidence="1" type="ORF">PGRI_082970</name>
</gene>
<accession>A0A135LSR7</accession>
<sequence>MPTTVHEVATTQFQSILQSWIQQGDGNGNYPVMCTLGASVRGTTGKTKRPDCSWVPAHTGLSTHYPSIIVEVAWTETRKKLENDMQWWLTKTDGQVNVVLSVTVQRRGKIIVEEWGIKRNSVVPVQTMQIVRKPASNDQKVEGHLSLNFEDIHRRQKTQGNTDFVLTPDGLERMAKGIWIAQDRKLDSGV</sequence>
<name>A0A135LSR7_PENPA</name>
<proteinExistence type="predicted"/>
<evidence type="ECO:0000313" key="2">
    <source>
        <dbReference type="Proteomes" id="UP000070168"/>
    </source>
</evidence>
<evidence type="ECO:0000313" key="1">
    <source>
        <dbReference type="EMBL" id="KXG52013.1"/>
    </source>
</evidence>
<comment type="caution">
    <text evidence="1">The sequence shown here is derived from an EMBL/GenBank/DDBJ whole genome shotgun (WGS) entry which is preliminary data.</text>
</comment>
<organism evidence="1 2">
    <name type="scientific">Penicillium patulum</name>
    <name type="common">Penicillium griseofulvum</name>
    <dbReference type="NCBI Taxonomy" id="5078"/>
    <lineage>
        <taxon>Eukaryota</taxon>
        <taxon>Fungi</taxon>
        <taxon>Dikarya</taxon>
        <taxon>Ascomycota</taxon>
        <taxon>Pezizomycotina</taxon>
        <taxon>Eurotiomycetes</taxon>
        <taxon>Eurotiomycetidae</taxon>
        <taxon>Eurotiales</taxon>
        <taxon>Aspergillaceae</taxon>
        <taxon>Penicillium</taxon>
    </lineage>
</organism>
<dbReference type="GeneID" id="63711311"/>
<dbReference type="RefSeq" id="XP_040650549.1">
    <property type="nucleotide sequence ID" value="XM_040796011.1"/>
</dbReference>
<reference evidence="1 2" key="1">
    <citation type="journal article" date="2016" name="BMC Genomics">
        <title>Genome sequencing and secondary metabolism of the postharvest pathogen Penicillium griseofulvum.</title>
        <authorList>
            <person name="Banani H."/>
            <person name="Marcet-Houben M."/>
            <person name="Ballester A.R."/>
            <person name="Abbruscato P."/>
            <person name="Gonzalez-Candelas L."/>
            <person name="Gabaldon T."/>
            <person name="Spadaro D."/>
        </authorList>
    </citation>
    <scope>NUCLEOTIDE SEQUENCE [LARGE SCALE GENOMIC DNA]</scope>
    <source>
        <strain evidence="1 2">PG3</strain>
    </source>
</reference>
<keyword evidence="2" id="KW-1185">Reference proteome</keyword>
<dbReference type="Proteomes" id="UP000070168">
    <property type="component" value="Unassembled WGS sequence"/>
</dbReference>